<comment type="similarity">
    <text evidence="2">Belongs to the V-ATPase 116 kDa subunit family.</text>
</comment>
<evidence type="ECO:0000256" key="3">
    <source>
        <dbReference type="ARBA" id="ARBA00022448"/>
    </source>
</evidence>
<feature type="coiled-coil region" evidence="8">
    <location>
        <begin position="99"/>
        <end position="129"/>
    </location>
</feature>
<evidence type="ECO:0000256" key="7">
    <source>
        <dbReference type="ARBA" id="ARBA00023136"/>
    </source>
</evidence>
<feature type="transmembrane region" description="Helical" evidence="9">
    <location>
        <begin position="580"/>
        <end position="604"/>
    </location>
</feature>
<comment type="caution">
    <text evidence="10">The sequence shown here is derived from an EMBL/GenBank/DDBJ whole genome shotgun (WGS) entry which is preliminary data.</text>
</comment>
<dbReference type="Gene3D" id="1.20.1460.20">
    <property type="match status" value="1"/>
</dbReference>
<gene>
    <name evidence="10" type="ORF">H8717_08460</name>
</gene>
<keyword evidence="4 9" id="KW-0812">Transmembrane</keyword>
<dbReference type="PANTHER" id="PTHR11629:SF63">
    <property type="entry name" value="V-TYPE PROTON ATPASE SUBUNIT A"/>
    <property type="match status" value="1"/>
</dbReference>
<keyword evidence="5 9" id="KW-1133">Transmembrane helix</keyword>
<dbReference type="PANTHER" id="PTHR11629">
    <property type="entry name" value="VACUOLAR PROTON ATPASES"/>
    <property type="match status" value="1"/>
</dbReference>
<sequence>MALVTMKRLSVLAPAERRRPVLRRLARLGCAELERAAPQLFADTGGALRPQEENTGAAEIRARLTAAHSALAAAAPQKTPFFGARMTMTERQLFDSASLEAANRAAAQIEALVRQSEEASASISRIEARIASLRPWIPLDLPLNYTGSEHTEFWIGVLPVSCDLEALRSALAEQAPASQLDLVGSDREQHYMTLLVHKGEAPAASALVRASGFTAVPFRDVSRTAGEEISSLEAEEAAARRIRETAAQSIASFAPERQKIAAAIDAYTQEALRDSLLSGFGRTERTVYLTGWIPADAAGAVEQVLREEGCAYELREPAEGEDPPTAYRDNRFVEPFAAVTEMYGTPTYGSIIDPNPLMSFFYFIFFGFIMADAMYGLLMFFGCWFYLKKKRPAGTMKRMLTLFMYCGISTFAVGALTGGWFGDLASAVSGGAFTIPAIWFEPLTDPMKMLAFSLALGALQIIIGMGLSAWRSIRQGQLLDAVFDVGSWYVLFLGIGLFALGLPVGGWLMGIGLLMLLLTGGRKNKGLGKIIGGLGKIYNITGFLSDLLSYSRVMALGLSGAVVGQVVNKIATMATGIPGVILFVAVFLFGHIFNLAIGLLGAYVHTSRLQYIEFFGRFFEDGGHPFKPLENNTKFVEIVKED</sequence>
<organism evidence="10 11">
    <name type="scientific">Yanshouia hominis</name>
    <dbReference type="NCBI Taxonomy" id="2763673"/>
    <lineage>
        <taxon>Bacteria</taxon>
        <taxon>Bacillati</taxon>
        <taxon>Bacillota</taxon>
        <taxon>Clostridia</taxon>
        <taxon>Eubacteriales</taxon>
        <taxon>Oscillospiraceae</taxon>
        <taxon>Yanshouia</taxon>
    </lineage>
</organism>
<feature type="transmembrane region" description="Helical" evidence="9">
    <location>
        <begin position="490"/>
        <end position="517"/>
    </location>
</feature>
<keyword evidence="7 9" id="KW-0472">Membrane</keyword>
<evidence type="ECO:0000313" key="10">
    <source>
        <dbReference type="EMBL" id="MBC8576435.1"/>
    </source>
</evidence>
<evidence type="ECO:0000256" key="4">
    <source>
        <dbReference type="ARBA" id="ARBA00022692"/>
    </source>
</evidence>
<reference evidence="10 11" key="1">
    <citation type="submission" date="2020-08" db="EMBL/GenBank/DDBJ databases">
        <title>Genome public.</title>
        <authorList>
            <person name="Liu C."/>
            <person name="Sun Q."/>
        </authorList>
    </citation>
    <scope>NUCLEOTIDE SEQUENCE [LARGE SCALE GENOMIC DNA]</scope>
    <source>
        <strain evidence="10 11">BX1</strain>
    </source>
</reference>
<feature type="transmembrane region" description="Helical" evidence="9">
    <location>
        <begin position="399"/>
        <end position="418"/>
    </location>
</feature>
<evidence type="ECO:0000313" key="11">
    <source>
        <dbReference type="Proteomes" id="UP000658131"/>
    </source>
</evidence>
<dbReference type="EMBL" id="JACRTB010000011">
    <property type="protein sequence ID" value="MBC8576435.1"/>
    <property type="molecule type" value="Genomic_DNA"/>
</dbReference>
<keyword evidence="6" id="KW-0406">Ion transport</keyword>
<keyword evidence="11" id="KW-1185">Reference proteome</keyword>
<dbReference type="Gene3D" id="3.30.70.2750">
    <property type="match status" value="1"/>
</dbReference>
<evidence type="ECO:0000256" key="9">
    <source>
        <dbReference type="SAM" id="Phobius"/>
    </source>
</evidence>
<keyword evidence="3" id="KW-0813">Transport</keyword>
<dbReference type="Proteomes" id="UP000658131">
    <property type="component" value="Unassembled WGS sequence"/>
</dbReference>
<comment type="subcellular location">
    <subcellularLocation>
        <location evidence="1">Membrane</location>
        <topology evidence="1">Multi-pass membrane protein</topology>
    </subcellularLocation>
</comment>
<dbReference type="RefSeq" id="WP_262399961.1">
    <property type="nucleotide sequence ID" value="NZ_JACRTB010000011.1"/>
</dbReference>
<name>A0ABR7NJ83_9FIRM</name>
<accession>A0ABR7NJ83</accession>
<evidence type="ECO:0000256" key="5">
    <source>
        <dbReference type="ARBA" id="ARBA00022989"/>
    </source>
</evidence>
<feature type="transmembrane region" description="Helical" evidence="9">
    <location>
        <begin position="537"/>
        <end position="560"/>
    </location>
</feature>
<evidence type="ECO:0000256" key="2">
    <source>
        <dbReference type="ARBA" id="ARBA00009904"/>
    </source>
</evidence>
<dbReference type="Gene3D" id="3.30.70.2170">
    <property type="match status" value="1"/>
</dbReference>
<dbReference type="InterPro" id="IPR002490">
    <property type="entry name" value="V-ATPase_116kDa_su"/>
</dbReference>
<proteinExistence type="inferred from homology"/>
<keyword evidence="8" id="KW-0175">Coiled coil</keyword>
<protein>
    <submittedName>
        <fullName evidence="10">V-type ATP synthase subunit I</fullName>
    </submittedName>
</protein>
<evidence type="ECO:0000256" key="1">
    <source>
        <dbReference type="ARBA" id="ARBA00004141"/>
    </source>
</evidence>
<feature type="transmembrane region" description="Helical" evidence="9">
    <location>
        <begin position="450"/>
        <end position="470"/>
    </location>
</feature>
<evidence type="ECO:0000256" key="8">
    <source>
        <dbReference type="SAM" id="Coils"/>
    </source>
</evidence>
<feature type="transmembrane region" description="Helical" evidence="9">
    <location>
        <begin position="360"/>
        <end position="387"/>
    </location>
</feature>
<evidence type="ECO:0000256" key="6">
    <source>
        <dbReference type="ARBA" id="ARBA00023065"/>
    </source>
</evidence>
<dbReference type="Pfam" id="PF01496">
    <property type="entry name" value="V_ATPase_I"/>
    <property type="match status" value="1"/>
</dbReference>